<dbReference type="PROSITE" id="PS51257">
    <property type="entry name" value="PROKAR_LIPOPROTEIN"/>
    <property type="match status" value="1"/>
</dbReference>
<feature type="region of interest" description="Disordered" evidence="1">
    <location>
        <begin position="99"/>
        <end position="119"/>
    </location>
</feature>
<organism evidence="2 3">
    <name type="scientific">Acinetobacter junii SH205</name>
    <dbReference type="NCBI Taxonomy" id="575587"/>
    <lineage>
        <taxon>Bacteria</taxon>
        <taxon>Pseudomonadati</taxon>
        <taxon>Pseudomonadota</taxon>
        <taxon>Gammaproteobacteria</taxon>
        <taxon>Moraxellales</taxon>
        <taxon>Moraxellaceae</taxon>
        <taxon>Acinetobacter</taxon>
    </lineage>
</organism>
<evidence type="ECO:0000313" key="3">
    <source>
        <dbReference type="Proteomes" id="UP000018442"/>
    </source>
</evidence>
<accession>D0SRH5</accession>
<dbReference type="Proteomes" id="UP000018442">
    <property type="component" value="Unassembled WGS sequence"/>
</dbReference>
<evidence type="ECO:0008006" key="4">
    <source>
        <dbReference type="Google" id="ProtNLM"/>
    </source>
</evidence>
<evidence type="ECO:0000256" key="1">
    <source>
        <dbReference type="SAM" id="MobiDB-lite"/>
    </source>
</evidence>
<evidence type="ECO:0000313" key="2">
    <source>
        <dbReference type="EMBL" id="EEY91454.1"/>
    </source>
</evidence>
<reference evidence="3" key="1">
    <citation type="journal article" date="2012" name="PLoS ONE">
        <title>The success of Acinetobacter species; genetic, metabolic and virulence attributes.</title>
        <authorList>
            <person name="Peleg A.Y."/>
            <person name="de Breij A."/>
            <person name="Adams M.D."/>
            <person name="Cerqueira G.M."/>
            <person name="Mocali S."/>
            <person name="Galardini M."/>
            <person name="Nibbering P.H."/>
            <person name="Earl A.M."/>
            <person name="Ward D.V."/>
            <person name="Paterson D.L."/>
            <person name="Seifert H."/>
            <person name="Dijkshoorn L."/>
        </authorList>
    </citation>
    <scope>NUCLEOTIDE SEQUENCE [LARGE SCALE GENOMIC DNA]</scope>
    <source>
        <strain evidence="3">SH205</strain>
    </source>
</reference>
<feature type="compositionally biased region" description="Polar residues" evidence="1">
    <location>
        <begin position="100"/>
        <end position="111"/>
    </location>
</feature>
<gene>
    <name evidence="2" type="ORF">HMPREF0026_03085</name>
</gene>
<name>D0SRH5_ACIJU</name>
<proteinExistence type="predicted"/>
<protein>
    <recommendedName>
        <fullName evidence="4">Lipoprotein</fullName>
    </recommendedName>
</protein>
<dbReference type="AlphaFoldDB" id="D0SRH5"/>
<dbReference type="EMBL" id="GG705018">
    <property type="protein sequence ID" value="EEY91454.1"/>
    <property type="molecule type" value="Genomic_DNA"/>
</dbReference>
<sequence>MKALTTELNEWQIMRSKKINLVVVPLLLTACSHNDGPLVQDVYNNQYDCAADWNTDTCEEENNNASSGYYAGSYGSNRYLGPQYYQNNREVSFRGHTLRPRSNLSVGQPTVSTTLKSSSLSSPIRGGFGRGGMSFGG</sequence>
<dbReference type="HOGENOM" id="CLU_1987787_0_0_6"/>